<gene>
    <name evidence="7" type="ORF">CARUB_v10011973mg</name>
</gene>
<dbReference type="SUPFAM" id="SSF49503">
    <property type="entry name" value="Cupredoxins"/>
    <property type="match status" value="1"/>
</dbReference>
<evidence type="ECO:0000256" key="2">
    <source>
        <dbReference type="ARBA" id="ARBA00023157"/>
    </source>
</evidence>
<evidence type="ECO:0000256" key="5">
    <source>
        <dbReference type="ARBA" id="ARBA00037626"/>
    </source>
</evidence>
<keyword evidence="1" id="KW-0732">Signal</keyword>
<proteinExistence type="inferred from homology"/>
<reference evidence="8" key="1">
    <citation type="journal article" date="2013" name="Nat. Genet.">
        <title>The Capsella rubella genome and the genomic consequences of rapid mating system evolution.</title>
        <authorList>
            <person name="Slotte T."/>
            <person name="Hazzouri K.M."/>
            <person name="Agren J.A."/>
            <person name="Koenig D."/>
            <person name="Maumus F."/>
            <person name="Guo Y.L."/>
            <person name="Steige K."/>
            <person name="Platts A.E."/>
            <person name="Escobar J.S."/>
            <person name="Newman L.K."/>
            <person name="Wang W."/>
            <person name="Mandakova T."/>
            <person name="Vello E."/>
            <person name="Smith L.M."/>
            <person name="Henz S.R."/>
            <person name="Steffen J."/>
            <person name="Takuno S."/>
            <person name="Brandvain Y."/>
            <person name="Coop G."/>
            <person name="Andolfatto P."/>
            <person name="Hu T.T."/>
            <person name="Blanchette M."/>
            <person name="Clark R.M."/>
            <person name="Quesneville H."/>
            <person name="Nordborg M."/>
            <person name="Gaut B.S."/>
            <person name="Lysak M.A."/>
            <person name="Jenkins J."/>
            <person name="Grimwood J."/>
            <person name="Chapman J."/>
            <person name="Prochnik S."/>
            <person name="Shu S."/>
            <person name="Rokhsar D."/>
            <person name="Schmutz J."/>
            <person name="Weigel D."/>
            <person name="Wright S.I."/>
        </authorList>
    </citation>
    <scope>NUCLEOTIDE SEQUENCE [LARGE SCALE GENOMIC DNA]</scope>
    <source>
        <strain evidence="8">cv. Monte Gargano</strain>
    </source>
</reference>
<evidence type="ECO:0000256" key="1">
    <source>
        <dbReference type="ARBA" id="ARBA00022729"/>
    </source>
</evidence>
<dbReference type="STRING" id="81985.R0IIF8"/>
<feature type="domain" description="Phytocyanin" evidence="6">
    <location>
        <begin position="13"/>
        <end position="113"/>
    </location>
</feature>
<dbReference type="FunFam" id="2.60.40.420:FF:000018">
    <property type="entry name" value="Lamin-like protein"/>
    <property type="match status" value="1"/>
</dbReference>
<dbReference type="GO" id="GO:0005886">
    <property type="term" value="C:plasma membrane"/>
    <property type="evidence" value="ECO:0007669"/>
    <property type="project" value="TreeGrafter"/>
</dbReference>
<dbReference type="PANTHER" id="PTHR33021:SF262">
    <property type="entry name" value="EARLY NODULIN-LIKE PROTEIN 20"/>
    <property type="match status" value="1"/>
</dbReference>
<evidence type="ECO:0000256" key="3">
    <source>
        <dbReference type="ARBA" id="ARBA00023180"/>
    </source>
</evidence>
<dbReference type="InterPro" id="IPR039391">
    <property type="entry name" value="Phytocyanin-like"/>
</dbReference>
<dbReference type="Gene3D" id="2.60.40.420">
    <property type="entry name" value="Cupredoxins - blue copper proteins"/>
    <property type="match status" value="1"/>
</dbReference>
<dbReference type="AlphaFoldDB" id="R0IIF8"/>
<evidence type="ECO:0000313" key="8">
    <source>
        <dbReference type="Proteomes" id="UP000029121"/>
    </source>
</evidence>
<dbReference type="PANTHER" id="PTHR33021">
    <property type="entry name" value="BLUE COPPER PROTEIN"/>
    <property type="match status" value="1"/>
</dbReference>
<dbReference type="InterPro" id="IPR008972">
    <property type="entry name" value="Cupredoxin"/>
</dbReference>
<dbReference type="KEGG" id="crb:17899820"/>
<evidence type="ECO:0000313" key="7">
    <source>
        <dbReference type="EMBL" id="EOA36663.1"/>
    </source>
</evidence>
<keyword evidence="2" id="KW-1015">Disulfide bond</keyword>
<dbReference type="CDD" id="cd11017">
    <property type="entry name" value="Phytocyanin_like_1"/>
    <property type="match status" value="1"/>
</dbReference>
<name>R0IIF8_9BRAS</name>
<comment type="similarity">
    <text evidence="4">Belongs to the early nodulin-like (ENODL) family.</text>
</comment>
<protein>
    <recommendedName>
        <fullName evidence="6">Phytocyanin domain-containing protein</fullName>
    </recommendedName>
</protein>
<evidence type="ECO:0000259" key="6">
    <source>
        <dbReference type="PROSITE" id="PS51485"/>
    </source>
</evidence>
<dbReference type="OrthoDB" id="676939at2759"/>
<evidence type="ECO:0000256" key="4">
    <source>
        <dbReference type="ARBA" id="ARBA00035011"/>
    </source>
</evidence>
<dbReference type="PROSITE" id="PS51485">
    <property type="entry name" value="PHYTOCYANIN"/>
    <property type="match status" value="1"/>
</dbReference>
<dbReference type="GO" id="GO:0009055">
    <property type="term" value="F:electron transfer activity"/>
    <property type="evidence" value="ECO:0007669"/>
    <property type="project" value="InterPro"/>
</dbReference>
<dbReference type="InterPro" id="IPR003245">
    <property type="entry name" value="Phytocyanin_dom"/>
</dbReference>
<sequence length="141" mass="15842">MMIVRVESSTTTTLHRVGGGRYTWNPNVNFSDWANHERFYSGEWLYFGFDPTSHNVLEVNKSSYEQCIDTDFISNVTRGGRDVFQLLQPKPYYFICGKGYCDQGMKLAVNVLPQPSTTSNSITLISSSAFSFAAVSILALM</sequence>
<dbReference type="Proteomes" id="UP000029121">
    <property type="component" value="Unassembled WGS sequence"/>
</dbReference>
<comment type="function">
    <text evidence="5">May act as a carbohydrate transporter.</text>
</comment>
<accession>R0IIF8</accession>
<dbReference type="eggNOG" id="ENOG502S30B">
    <property type="taxonomic scope" value="Eukaryota"/>
</dbReference>
<keyword evidence="3" id="KW-0325">Glycoprotein</keyword>
<dbReference type="EMBL" id="KB870805">
    <property type="protein sequence ID" value="EOA36663.1"/>
    <property type="molecule type" value="Genomic_DNA"/>
</dbReference>
<organism evidence="7 8">
    <name type="scientific">Capsella rubella</name>
    <dbReference type="NCBI Taxonomy" id="81985"/>
    <lineage>
        <taxon>Eukaryota</taxon>
        <taxon>Viridiplantae</taxon>
        <taxon>Streptophyta</taxon>
        <taxon>Embryophyta</taxon>
        <taxon>Tracheophyta</taxon>
        <taxon>Spermatophyta</taxon>
        <taxon>Magnoliopsida</taxon>
        <taxon>eudicotyledons</taxon>
        <taxon>Gunneridae</taxon>
        <taxon>Pentapetalae</taxon>
        <taxon>rosids</taxon>
        <taxon>malvids</taxon>
        <taxon>Brassicales</taxon>
        <taxon>Brassicaceae</taxon>
        <taxon>Camelineae</taxon>
        <taxon>Capsella</taxon>
    </lineage>
</organism>
<keyword evidence="8" id="KW-1185">Reference proteome</keyword>
<dbReference type="Pfam" id="PF02298">
    <property type="entry name" value="Cu_bind_like"/>
    <property type="match status" value="1"/>
</dbReference>